<dbReference type="GO" id="GO:0031490">
    <property type="term" value="F:chromatin DNA binding"/>
    <property type="evidence" value="ECO:0007669"/>
    <property type="project" value="TreeGrafter"/>
</dbReference>
<evidence type="ECO:0000256" key="7">
    <source>
        <dbReference type="ARBA" id="ARBA00023242"/>
    </source>
</evidence>
<name>A0A067PJA0_9AGAM</name>
<evidence type="ECO:0000256" key="9">
    <source>
        <dbReference type="PROSITE-ProRule" id="PRU00339"/>
    </source>
</evidence>
<comment type="subcellular location">
    <subcellularLocation>
        <location evidence="1">Nucleus</location>
    </subcellularLocation>
</comment>
<reference evidence="13" key="1">
    <citation type="journal article" date="2014" name="Proc. Natl. Acad. Sci. U.S.A.">
        <title>Extensive sampling of basidiomycete genomes demonstrates inadequacy of the white-rot/brown-rot paradigm for wood decay fungi.</title>
        <authorList>
            <person name="Riley R."/>
            <person name="Salamov A.A."/>
            <person name="Brown D.W."/>
            <person name="Nagy L.G."/>
            <person name="Floudas D."/>
            <person name="Held B.W."/>
            <person name="Levasseur A."/>
            <person name="Lombard V."/>
            <person name="Morin E."/>
            <person name="Otillar R."/>
            <person name="Lindquist E.A."/>
            <person name="Sun H."/>
            <person name="LaButti K.M."/>
            <person name="Schmutz J."/>
            <person name="Jabbour D."/>
            <person name="Luo H."/>
            <person name="Baker S.E."/>
            <person name="Pisabarro A.G."/>
            <person name="Walton J.D."/>
            <person name="Blanchette R.A."/>
            <person name="Henrissat B."/>
            <person name="Martin F."/>
            <person name="Cullen D."/>
            <person name="Hibbett D.S."/>
            <person name="Grigoriev I.V."/>
        </authorList>
    </citation>
    <scope>NUCLEOTIDE SEQUENCE [LARGE SCALE GENOMIC DNA]</scope>
    <source>
        <strain evidence="13">MUCL 33604</strain>
    </source>
</reference>
<feature type="repeat" description="TPR" evidence="9">
    <location>
        <begin position="382"/>
        <end position="415"/>
    </location>
</feature>
<evidence type="ECO:0000256" key="2">
    <source>
        <dbReference type="ARBA" id="ARBA00022491"/>
    </source>
</evidence>
<dbReference type="InterPro" id="IPR056413">
    <property type="entry name" value="TPR_CcmH_CycH"/>
</dbReference>
<protein>
    <recommendedName>
        <fullName evidence="11">Cytochrome c-type biogenesis protein H TPR domain-containing protein</fullName>
    </recommendedName>
</protein>
<evidence type="ECO:0000256" key="6">
    <source>
        <dbReference type="ARBA" id="ARBA00023163"/>
    </source>
</evidence>
<feature type="domain" description="Cytochrome c-type biogenesis protein H TPR" evidence="11">
    <location>
        <begin position="92"/>
        <end position="195"/>
    </location>
</feature>
<evidence type="ECO:0000313" key="12">
    <source>
        <dbReference type="EMBL" id="KDQ54958.1"/>
    </source>
</evidence>
<dbReference type="EMBL" id="KL197727">
    <property type="protein sequence ID" value="KDQ54958.1"/>
    <property type="molecule type" value="Genomic_DNA"/>
</dbReference>
<dbReference type="InterPro" id="IPR019734">
    <property type="entry name" value="TPR_rpt"/>
</dbReference>
<dbReference type="Proteomes" id="UP000027265">
    <property type="component" value="Unassembled WGS sequence"/>
</dbReference>
<evidence type="ECO:0000256" key="10">
    <source>
        <dbReference type="SAM" id="MobiDB-lite"/>
    </source>
</evidence>
<dbReference type="FunFam" id="1.25.40.10:FF:000078">
    <property type="entry name" value="Transcriptional corepressor Cyc8"/>
    <property type="match status" value="1"/>
</dbReference>
<dbReference type="GO" id="GO:0017053">
    <property type="term" value="C:transcription repressor complex"/>
    <property type="evidence" value="ECO:0007669"/>
    <property type="project" value="TreeGrafter"/>
</dbReference>
<evidence type="ECO:0000256" key="8">
    <source>
        <dbReference type="ARBA" id="ARBA00061082"/>
    </source>
</evidence>
<keyword evidence="13" id="KW-1185">Reference proteome</keyword>
<dbReference type="STRING" id="933084.A0A067PJA0"/>
<feature type="compositionally biased region" description="Low complexity" evidence="10">
    <location>
        <begin position="637"/>
        <end position="653"/>
    </location>
</feature>
<feature type="compositionally biased region" description="Basic residues" evidence="10">
    <location>
        <begin position="899"/>
        <end position="909"/>
    </location>
</feature>
<feature type="repeat" description="TPR" evidence="9">
    <location>
        <begin position="95"/>
        <end position="128"/>
    </location>
</feature>
<dbReference type="Pfam" id="PF00515">
    <property type="entry name" value="TPR_1"/>
    <property type="match status" value="1"/>
</dbReference>
<keyword evidence="6" id="KW-0804">Transcription</keyword>
<evidence type="ECO:0000256" key="5">
    <source>
        <dbReference type="ARBA" id="ARBA00023015"/>
    </source>
</evidence>
<dbReference type="InterPro" id="IPR051630">
    <property type="entry name" value="Corepressor-Demethylase"/>
</dbReference>
<dbReference type="FunFam" id="1.25.40.10:FF:000403">
    <property type="entry name" value="General transcriptional repressor, putative"/>
    <property type="match status" value="1"/>
</dbReference>
<feature type="compositionally biased region" description="Low complexity" evidence="10">
    <location>
        <begin position="1082"/>
        <end position="1093"/>
    </location>
</feature>
<feature type="compositionally biased region" description="Basic and acidic residues" evidence="10">
    <location>
        <begin position="910"/>
        <end position="921"/>
    </location>
</feature>
<dbReference type="Pfam" id="PF23914">
    <property type="entry name" value="TPR_CcmH_CycH"/>
    <property type="match status" value="1"/>
</dbReference>
<sequence>MSLRHTPRQAERDVVIHDSHSVHTPHPHALGAPPPHAQSLPPHSNGNISNTPAPLTNGASHGHPHQIVSPSHVSPSVSNPTAVPLSIQKLTQANEQTWLLIGRVAEQMNDHEHALSAYENALRHNPNSLTGLTQVAGIARIKENYPKAVEYFKRVLHLQQDNGEVWSALGHCYLMQDDLQKAYSAYQQALYLLPNPKEDPKLWYGIGILYDRYGSLDHAEDAFASVLRMDKGEVSHQSNEILFRLGIIYKQQGKYVDSLRCFEEILRNPPSPLAHADIWFQIGHVYEQQKDHLHAKDAYERVVAENPSHAKVLQQLGWLYHQDGSTFQNQDLAIQYLTKSLEADPSDAQSWYLLGRAYMAGQKYNKAYEAYQQAVYRDGRNPTFWCSIGVLYFQINQFHDALDAYSRAIRINPYISEVWFDLGSLYESCNNQISDAIDAYARAAELDPMNPLITRRLQLLKEAQATGSALPAAPGPQDVHPTAYASAVVPPPGPPMLLQATPNPHARSLFRSDSRGPLPNESGLSLPPPPQTLAPRASSPGPFRGGPPPPVVIDESRHAPNHTPLAPMDVDRPPLPSRHNSASYPPRDASRGPAGQSLLLHHPVPQQQYQPEEIRGPGSHGQSHPSDPYHTRPLRVPSTSTSPAPSHSARPRSPGAPPYEGYNSNGRGRVGPGQTGAPPSQRSPRAYVYESAPPSERQVAWDRPRPHTEHRDWERERRSRHSGDYPSQQPMYAPRGPSPPLSHRSHTPRDRSPTDPSPRPTHPGASRSYWEAKPSGPGAPPGIHLRHSPPPPPPELSARRYDPRFDGRDQPMQGGYEREIVLDQRQESRSYAASPEGMRNSVRGSVPPPPPPHIAASTSHRGSESPRLSQMAPQPEPNRRRRTAKDKDTDSNGTEPPKKERKRRAAPKKAKAEDQPARTETPKPFGIPLTDRAALQHQAPSFKVAFGQPPSKDNSELGSSHGSSRSGQPSPTTALPPARVVDEDYDEGVADALMGLAAYRPPEQRAPSVAGSSHSHSHSPLVAGGNRQGPSSPRASIHRGSISSHSSPPLPPNPMKRPLSPGSDEMGEPKRSRVEVMKRRVSSPSSGRRSPNPSLRPSPIPFRTQPPASHSPETRQVLDNGHGYPPSPPLPAVLPPHPRPLGAGLSSHSRASQHMTLPPIATLSPTSSGSPPGDDRMHRDVSRSRSTSPPHPPRSKLSEVLHHPSRSPPTTRATPLPGAPKSEPVQ</sequence>
<feature type="repeat" description="TPR" evidence="9">
    <location>
        <begin position="239"/>
        <end position="272"/>
    </location>
</feature>
<feature type="compositionally biased region" description="Basic and acidic residues" evidence="10">
    <location>
        <begin position="816"/>
        <end position="828"/>
    </location>
</feature>
<dbReference type="SUPFAM" id="SSF81901">
    <property type="entry name" value="HCP-like"/>
    <property type="match status" value="1"/>
</dbReference>
<evidence type="ECO:0000256" key="1">
    <source>
        <dbReference type="ARBA" id="ARBA00004123"/>
    </source>
</evidence>
<feature type="region of interest" description="Disordered" evidence="10">
    <location>
        <begin position="20"/>
        <end position="80"/>
    </location>
</feature>
<dbReference type="GO" id="GO:0000122">
    <property type="term" value="P:negative regulation of transcription by RNA polymerase II"/>
    <property type="evidence" value="ECO:0007669"/>
    <property type="project" value="TreeGrafter"/>
</dbReference>
<keyword evidence="3" id="KW-0677">Repeat</keyword>
<dbReference type="GO" id="GO:0000978">
    <property type="term" value="F:RNA polymerase II cis-regulatory region sequence-specific DNA binding"/>
    <property type="evidence" value="ECO:0007669"/>
    <property type="project" value="TreeGrafter"/>
</dbReference>
<dbReference type="SUPFAM" id="SSF48452">
    <property type="entry name" value="TPR-like"/>
    <property type="match status" value="1"/>
</dbReference>
<feature type="compositionally biased region" description="Basic and acidic residues" evidence="10">
    <location>
        <begin position="1067"/>
        <end position="1078"/>
    </location>
</feature>
<dbReference type="GO" id="GO:0005634">
    <property type="term" value="C:nucleus"/>
    <property type="evidence" value="ECO:0007669"/>
    <property type="project" value="UniProtKB-SubCell"/>
</dbReference>
<dbReference type="Pfam" id="PF13181">
    <property type="entry name" value="TPR_8"/>
    <property type="match status" value="1"/>
</dbReference>
<feature type="repeat" description="TPR" evidence="9">
    <location>
        <begin position="200"/>
        <end position="233"/>
    </location>
</feature>
<feature type="compositionally biased region" description="Low complexity" evidence="10">
    <location>
        <begin position="65"/>
        <end position="78"/>
    </location>
</feature>
<evidence type="ECO:0000313" key="13">
    <source>
        <dbReference type="Proteomes" id="UP000027265"/>
    </source>
</evidence>
<keyword evidence="4 9" id="KW-0802">TPR repeat</keyword>
<feature type="compositionally biased region" description="Basic and acidic residues" evidence="10">
    <location>
        <begin position="797"/>
        <end position="809"/>
    </location>
</feature>
<feature type="compositionally biased region" description="Polar residues" evidence="10">
    <location>
        <begin position="856"/>
        <end position="872"/>
    </location>
</feature>
<gene>
    <name evidence="12" type="ORF">JAAARDRAFT_196330</name>
</gene>
<feature type="repeat" description="TPR" evidence="9">
    <location>
        <begin position="348"/>
        <end position="381"/>
    </location>
</feature>
<organism evidence="12 13">
    <name type="scientific">Jaapia argillacea MUCL 33604</name>
    <dbReference type="NCBI Taxonomy" id="933084"/>
    <lineage>
        <taxon>Eukaryota</taxon>
        <taxon>Fungi</taxon>
        <taxon>Dikarya</taxon>
        <taxon>Basidiomycota</taxon>
        <taxon>Agaricomycotina</taxon>
        <taxon>Agaricomycetes</taxon>
        <taxon>Agaricomycetidae</taxon>
        <taxon>Jaapiales</taxon>
        <taxon>Jaapiaceae</taxon>
        <taxon>Jaapia</taxon>
    </lineage>
</organism>
<feature type="region of interest" description="Disordered" evidence="10">
    <location>
        <begin position="468"/>
        <end position="1226"/>
    </location>
</feature>
<feature type="compositionally biased region" description="Polar residues" evidence="10">
    <location>
        <begin position="1146"/>
        <end position="1155"/>
    </location>
</feature>
<dbReference type="PANTHER" id="PTHR14017">
    <property type="entry name" value="LYSINE-SPECIFIC DEMETHYLASE"/>
    <property type="match status" value="1"/>
</dbReference>
<feature type="compositionally biased region" description="Pro residues" evidence="10">
    <location>
        <begin position="1125"/>
        <end position="1139"/>
    </location>
</feature>
<dbReference type="PANTHER" id="PTHR14017:SF1">
    <property type="entry name" value="LD02225P"/>
    <property type="match status" value="1"/>
</dbReference>
<evidence type="ECO:0000256" key="3">
    <source>
        <dbReference type="ARBA" id="ARBA00022737"/>
    </source>
</evidence>
<dbReference type="OrthoDB" id="418911at2759"/>
<feature type="repeat" description="TPR" evidence="9">
    <location>
        <begin position="163"/>
        <end position="196"/>
    </location>
</feature>
<dbReference type="Pfam" id="PF13432">
    <property type="entry name" value="TPR_16"/>
    <property type="match status" value="1"/>
</dbReference>
<proteinExistence type="inferred from homology"/>
<dbReference type="PROSITE" id="PS50005">
    <property type="entry name" value="TPR"/>
    <property type="match status" value="7"/>
</dbReference>
<keyword evidence="7" id="KW-0539">Nucleus</keyword>
<keyword evidence="5" id="KW-0805">Transcription regulation</keyword>
<feature type="compositionally biased region" description="Low complexity" evidence="10">
    <location>
        <begin position="1038"/>
        <end position="1047"/>
    </location>
</feature>
<evidence type="ECO:0000256" key="4">
    <source>
        <dbReference type="ARBA" id="ARBA00022803"/>
    </source>
</evidence>
<feature type="compositionally biased region" description="Basic and acidic residues" evidence="10">
    <location>
        <begin position="1173"/>
        <end position="1183"/>
    </location>
</feature>
<dbReference type="InParanoid" id="A0A067PJA0"/>
<dbReference type="HOGENOM" id="CLU_006762_1_1_1"/>
<dbReference type="SMART" id="SM00028">
    <property type="entry name" value="TPR"/>
    <property type="match status" value="10"/>
</dbReference>
<evidence type="ECO:0000259" key="11">
    <source>
        <dbReference type="Pfam" id="PF23914"/>
    </source>
</evidence>
<dbReference type="AlphaFoldDB" id="A0A067PJA0"/>
<keyword evidence="2" id="KW-0678">Repressor</keyword>
<feature type="repeat" description="TPR" evidence="9">
    <location>
        <begin position="276"/>
        <end position="309"/>
    </location>
</feature>
<dbReference type="Gene3D" id="1.25.40.10">
    <property type="entry name" value="Tetratricopeptide repeat domain"/>
    <property type="match status" value="2"/>
</dbReference>
<accession>A0A067PJA0</accession>
<comment type="similarity">
    <text evidence="8">Belongs to the CYC8/SSN6 family.</text>
</comment>
<feature type="compositionally biased region" description="Low complexity" evidence="10">
    <location>
        <begin position="956"/>
        <end position="970"/>
    </location>
</feature>
<dbReference type="InterPro" id="IPR011990">
    <property type="entry name" value="TPR-like_helical_dom_sf"/>
</dbReference>
<feature type="compositionally biased region" description="Polar residues" evidence="10">
    <location>
        <begin position="41"/>
        <end position="59"/>
    </location>
</feature>
<feature type="compositionally biased region" description="Basic and acidic residues" evidence="10">
    <location>
        <begin position="699"/>
        <end position="723"/>
    </location>
</feature>
<dbReference type="PROSITE" id="PS50293">
    <property type="entry name" value="TPR_REGION"/>
    <property type="match status" value="1"/>
</dbReference>